<protein>
    <submittedName>
        <fullName evidence="2">Uncharacterized protein</fullName>
    </submittedName>
</protein>
<dbReference type="EMBL" id="CP003050">
    <property type="protein sequence ID" value="AGB16854.1"/>
    <property type="molecule type" value="Genomic_DNA"/>
</dbReference>
<reference evidence="2" key="1">
    <citation type="submission" date="2011-09" db="EMBL/GenBank/DDBJ databases">
        <title>Complete sequence of Halovivax ruber XH-70.</title>
        <authorList>
            <consortium name="US DOE Joint Genome Institute"/>
            <person name="Lucas S."/>
            <person name="Han J."/>
            <person name="Lapidus A."/>
            <person name="Cheng J.-F."/>
            <person name="Goodwin L."/>
            <person name="Pitluck S."/>
            <person name="Peters L."/>
            <person name="Mikhailova N."/>
            <person name="Davenport K."/>
            <person name="Detter J.C."/>
            <person name="Han C."/>
            <person name="Tapia R."/>
            <person name="Land M."/>
            <person name="Hauser L."/>
            <person name="Kyrpides N."/>
            <person name="Ivanova N."/>
            <person name="Pagani I."/>
            <person name="Sproer C."/>
            <person name="Anderson I."/>
            <person name="Woyke T."/>
        </authorList>
    </citation>
    <scope>NUCLEOTIDE SEQUENCE</scope>
    <source>
        <strain evidence="2">XH-70</strain>
    </source>
</reference>
<feature type="compositionally biased region" description="Acidic residues" evidence="1">
    <location>
        <begin position="44"/>
        <end position="58"/>
    </location>
</feature>
<organism evidence="2 3">
    <name type="scientific">Halovivax ruber (strain DSM 18193 / JCM 13892 / XH-70)</name>
    <dbReference type="NCBI Taxonomy" id="797302"/>
    <lineage>
        <taxon>Archaea</taxon>
        <taxon>Methanobacteriati</taxon>
        <taxon>Methanobacteriota</taxon>
        <taxon>Stenosarchaea group</taxon>
        <taxon>Halobacteria</taxon>
        <taxon>Halobacteriales</taxon>
        <taxon>Natrialbaceae</taxon>
        <taxon>Halovivax</taxon>
    </lineage>
</organism>
<dbReference type="AlphaFoldDB" id="L0IDM6"/>
<proteinExistence type="predicted"/>
<accession>L0IDM6</accession>
<evidence type="ECO:0000256" key="1">
    <source>
        <dbReference type="SAM" id="MobiDB-lite"/>
    </source>
</evidence>
<feature type="compositionally biased region" description="Low complexity" evidence="1">
    <location>
        <begin position="59"/>
        <end position="73"/>
    </location>
</feature>
<evidence type="ECO:0000313" key="2">
    <source>
        <dbReference type="EMBL" id="AGB16854.1"/>
    </source>
</evidence>
<gene>
    <name evidence="2" type="ordered locus">Halru_2268</name>
</gene>
<keyword evidence="3" id="KW-1185">Reference proteome</keyword>
<dbReference type="HOGENOM" id="CLU_2695658_0_0_2"/>
<feature type="region of interest" description="Disordered" evidence="1">
    <location>
        <begin position="39"/>
        <end position="73"/>
    </location>
</feature>
<sequence length="73" mass="7463">MLELVLLLVLLVGVPIVAIAVVTGSAAYVRAGAEKELAAMADESPVDEGESTDDEESPSSETAARSDSSASDR</sequence>
<dbReference type="GeneID" id="14376776"/>
<evidence type="ECO:0000313" key="3">
    <source>
        <dbReference type="Proteomes" id="UP000010846"/>
    </source>
</evidence>
<name>L0IDM6_HALRX</name>
<dbReference type="RefSeq" id="WP_015301463.1">
    <property type="nucleotide sequence ID" value="NC_019964.1"/>
</dbReference>
<dbReference type="Proteomes" id="UP000010846">
    <property type="component" value="Chromosome"/>
</dbReference>
<dbReference type="KEGG" id="hru:Halru_2268"/>